<dbReference type="GO" id="GO:1990404">
    <property type="term" value="F:NAD+-protein mono-ADP-ribosyltransferase activity"/>
    <property type="evidence" value="ECO:0007669"/>
    <property type="project" value="TreeGrafter"/>
</dbReference>
<evidence type="ECO:0000256" key="4">
    <source>
        <dbReference type="ARBA" id="ARBA00022695"/>
    </source>
</evidence>
<feature type="domain" description="PARP catalytic" evidence="8">
    <location>
        <begin position="556"/>
        <end position="789"/>
    </location>
</feature>
<dbReference type="InterPro" id="IPR004102">
    <property type="entry name" value="Poly(ADP-ribose)pol_reg_dom"/>
</dbReference>
<evidence type="ECO:0000256" key="5">
    <source>
        <dbReference type="ARBA" id="ARBA00023027"/>
    </source>
</evidence>
<dbReference type="InterPro" id="IPR012317">
    <property type="entry name" value="Poly(ADP-ribose)pol_cat_dom"/>
</dbReference>
<evidence type="ECO:0000256" key="1">
    <source>
        <dbReference type="ARBA" id="ARBA00004123"/>
    </source>
</evidence>
<dbReference type="PROSITE" id="PS51977">
    <property type="entry name" value="WGR"/>
    <property type="match status" value="1"/>
</dbReference>
<dbReference type="EC" id="2.4.2.-" evidence="7"/>
<gene>
    <name evidence="11" type="ORF">K493DRAFT_288701</name>
</gene>
<dbReference type="SUPFAM" id="SSF48403">
    <property type="entry name" value="Ankyrin repeat"/>
    <property type="match status" value="1"/>
</dbReference>
<keyword evidence="2 7" id="KW-0328">Glycosyltransferase</keyword>
<evidence type="ECO:0000259" key="8">
    <source>
        <dbReference type="PROSITE" id="PS51059"/>
    </source>
</evidence>
<dbReference type="InterPro" id="IPR036770">
    <property type="entry name" value="Ankyrin_rpt-contain_sf"/>
</dbReference>
<feature type="domain" description="PARP alpha-helical" evidence="9">
    <location>
        <begin position="416"/>
        <end position="546"/>
    </location>
</feature>
<feature type="domain" description="WGR" evidence="10">
    <location>
        <begin position="291"/>
        <end position="393"/>
    </location>
</feature>
<dbReference type="SUPFAM" id="SSF56399">
    <property type="entry name" value="ADP-ribosylation"/>
    <property type="match status" value="1"/>
</dbReference>
<dbReference type="GO" id="GO:0005730">
    <property type="term" value="C:nucleolus"/>
    <property type="evidence" value="ECO:0007669"/>
    <property type="project" value="TreeGrafter"/>
</dbReference>
<dbReference type="Proteomes" id="UP000193498">
    <property type="component" value="Unassembled WGS sequence"/>
</dbReference>
<name>A0A1Y1XVZ2_9FUNG</name>
<dbReference type="CDD" id="cd01437">
    <property type="entry name" value="parp_like"/>
    <property type="match status" value="1"/>
</dbReference>
<evidence type="ECO:0000313" key="11">
    <source>
        <dbReference type="EMBL" id="ORX89903.1"/>
    </source>
</evidence>
<dbReference type="OrthoDB" id="2150186at2759"/>
<dbReference type="Gene3D" id="2.20.140.10">
    <property type="entry name" value="WGR domain"/>
    <property type="match status" value="1"/>
</dbReference>
<accession>A0A1Y1XVZ2</accession>
<keyword evidence="6" id="KW-0539">Nucleus</keyword>
<dbReference type="Pfam" id="PF05406">
    <property type="entry name" value="WGR"/>
    <property type="match status" value="1"/>
</dbReference>
<evidence type="ECO:0000259" key="9">
    <source>
        <dbReference type="PROSITE" id="PS51060"/>
    </source>
</evidence>
<evidence type="ECO:0000256" key="2">
    <source>
        <dbReference type="ARBA" id="ARBA00022676"/>
    </source>
</evidence>
<dbReference type="EMBL" id="MCFE01000414">
    <property type="protein sequence ID" value="ORX89903.1"/>
    <property type="molecule type" value="Genomic_DNA"/>
</dbReference>
<dbReference type="Pfam" id="PF00644">
    <property type="entry name" value="PARP"/>
    <property type="match status" value="1"/>
</dbReference>
<dbReference type="InterPro" id="IPR036616">
    <property type="entry name" value="Poly(ADP-ribose)pol_reg_dom_sf"/>
</dbReference>
<sequence length="934" mass="106873">MKTYTAAAVPLLRHNASVDDVDAKTGATIYYRCLFKQNMLFREHRKLLERQHPNVNLIDPITGQTPLEYAIRNNPELVTGLLNLNADPNIKSCINEENLLSDKPVNALVHAVMLNSVEALKILFEHPNGVTTMDLTETDDEHRSILHVIVSPYKSATYDNVEAFKMLQQYLSPEALESLINQKDIYGKSPADYVASQKSSKLYDVLSPYLTQTSETQRQSSSHDTEDMDVDPVHELLPVDVHGDADLQKRKLELEDLKKKEEEAKLLNGGVLPDDWDKKVEIEPQSQLAQVGKVLIDANDEPYDILLNKTDVRRGYHGINMFYKMQLIHNTIQDIYFVWTRWGQIGEEGMHQRTPFQSKEEAENEFKKIFKSKTGNNWENRSIEEFVEKDDRFVVTRNVHNRQVPLKPIDFKKCSPSKLPLSLQATLKLFCDVTSMKQVMLDKDTDIPLGYLDRSVIEEGYQTLCNIREAVNELTAAQNSLDYDYRVVKDMRERLATMSNHYFRKIPYRNEKLRGIQSITTKEILQEETRRLENLRYLNGGANIILAAQYRAEIRSPLDYCYSALGCNWAEVGKGSEEFLRINNYLHQSGRTENYELMNVWSLDKVGQRERFKPFSQNSNRMLLWHGSRFSNYLGILSQGLRVAPVEAPCTGYMFGKGVYFADMFDKSVGYSINDSNATRGYSCLLLCEVALGDMFEATEAKYMESAPDGFLSTKGLGRYGPDFRKALHDNDGLIIPQGPVIERAAKLDSKKRKIEFSLNHNEYIVYNVDQIRLKYIVLVKDHNYCSLCNKEGSEIKHLSELKFGNDHLAGFNSFEQCVANSFLRYNGISMNNLFHERVKDLVIETNAYERSWSPSMPLSYDSKVCSGCGTKLLSMVVSEYLRLNAQKLPTELTSRPDCWYGDKCRTQHNNLAHSVHYNHLCQQTVGGSNPGTS</sequence>
<dbReference type="SUPFAM" id="SSF47587">
    <property type="entry name" value="Domain of poly(ADP-ribose) polymerase"/>
    <property type="match status" value="1"/>
</dbReference>
<dbReference type="GO" id="GO:0016779">
    <property type="term" value="F:nucleotidyltransferase activity"/>
    <property type="evidence" value="ECO:0007669"/>
    <property type="project" value="UniProtKB-KW"/>
</dbReference>
<comment type="caution">
    <text evidence="11">The sequence shown here is derived from an EMBL/GenBank/DDBJ whole genome shotgun (WGS) entry which is preliminary data.</text>
</comment>
<keyword evidence="3 7" id="KW-0808">Transferase</keyword>
<organism evidence="11 12">
    <name type="scientific">Basidiobolus meristosporus CBS 931.73</name>
    <dbReference type="NCBI Taxonomy" id="1314790"/>
    <lineage>
        <taxon>Eukaryota</taxon>
        <taxon>Fungi</taxon>
        <taxon>Fungi incertae sedis</taxon>
        <taxon>Zoopagomycota</taxon>
        <taxon>Entomophthoromycotina</taxon>
        <taxon>Basidiobolomycetes</taxon>
        <taxon>Basidiobolales</taxon>
        <taxon>Basidiobolaceae</taxon>
        <taxon>Basidiobolus</taxon>
    </lineage>
</organism>
<comment type="subcellular location">
    <subcellularLocation>
        <location evidence="1">Nucleus</location>
    </subcellularLocation>
</comment>
<evidence type="ECO:0000259" key="10">
    <source>
        <dbReference type="PROSITE" id="PS51977"/>
    </source>
</evidence>
<dbReference type="STRING" id="1314790.A0A1Y1XVZ2"/>
<evidence type="ECO:0000256" key="7">
    <source>
        <dbReference type="RuleBase" id="RU362114"/>
    </source>
</evidence>
<dbReference type="GO" id="GO:0070212">
    <property type="term" value="P:protein poly-ADP-ribosylation"/>
    <property type="evidence" value="ECO:0007669"/>
    <property type="project" value="TreeGrafter"/>
</dbReference>
<dbReference type="PROSITE" id="PS51060">
    <property type="entry name" value="PARP_ALPHA_HD"/>
    <property type="match status" value="1"/>
</dbReference>
<dbReference type="InterPro" id="IPR036930">
    <property type="entry name" value="WGR_dom_sf"/>
</dbReference>
<dbReference type="PROSITE" id="PS51059">
    <property type="entry name" value="PARP_CATALYTIC"/>
    <property type="match status" value="1"/>
</dbReference>
<dbReference type="SUPFAM" id="SSF142921">
    <property type="entry name" value="WGR domain-like"/>
    <property type="match status" value="1"/>
</dbReference>
<protein>
    <recommendedName>
        <fullName evidence="7">Poly [ADP-ribose] polymerase</fullName>
        <shortName evidence="7">PARP</shortName>
        <ecNumber evidence="7">2.4.2.-</ecNumber>
    </recommendedName>
</protein>
<reference evidence="11 12" key="1">
    <citation type="submission" date="2016-07" db="EMBL/GenBank/DDBJ databases">
        <title>Pervasive Adenine N6-methylation of Active Genes in Fungi.</title>
        <authorList>
            <consortium name="DOE Joint Genome Institute"/>
            <person name="Mondo S.J."/>
            <person name="Dannebaum R.O."/>
            <person name="Kuo R.C."/>
            <person name="Labutti K."/>
            <person name="Haridas S."/>
            <person name="Kuo A."/>
            <person name="Salamov A."/>
            <person name="Ahrendt S.R."/>
            <person name="Lipzen A."/>
            <person name="Sullivan W."/>
            <person name="Andreopoulos W.B."/>
            <person name="Clum A."/>
            <person name="Lindquist E."/>
            <person name="Daum C."/>
            <person name="Ramamoorthy G.K."/>
            <person name="Gryganskyi A."/>
            <person name="Culley D."/>
            <person name="Magnuson J.K."/>
            <person name="James T.Y."/>
            <person name="O'Malley M.A."/>
            <person name="Stajich J.E."/>
            <person name="Spatafora J.W."/>
            <person name="Visel A."/>
            <person name="Grigoriev I.V."/>
        </authorList>
    </citation>
    <scope>NUCLEOTIDE SEQUENCE [LARGE SCALE GENOMIC DNA]</scope>
    <source>
        <strain evidence="11 12">CBS 931.73</strain>
    </source>
</reference>
<dbReference type="Pfam" id="PF02877">
    <property type="entry name" value="PARP_reg"/>
    <property type="match status" value="1"/>
</dbReference>
<dbReference type="PANTHER" id="PTHR10459:SF108">
    <property type="entry name" value="POLY [ADP-RIBOSE] POLYMERASE"/>
    <property type="match status" value="1"/>
</dbReference>
<dbReference type="CDD" id="cd07997">
    <property type="entry name" value="WGR_PARP"/>
    <property type="match status" value="1"/>
</dbReference>
<dbReference type="AlphaFoldDB" id="A0A1Y1XVZ2"/>
<dbReference type="Gene3D" id="1.20.142.10">
    <property type="entry name" value="Poly(ADP-ribose) polymerase, regulatory domain"/>
    <property type="match status" value="1"/>
</dbReference>
<dbReference type="PANTHER" id="PTHR10459">
    <property type="entry name" value="DNA LIGASE"/>
    <property type="match status" value="1"/>
</dbReference>
<dbReference type="Gene3D" id="3.90.228.10">
    <property type="match status" value="1"/>
</dbReference>
<dbReference type="InterPro" id="IPR008893">
    <property type="entry name" value="WGR_domain"/>
</dbReference>
<keyword evidence="4" id="KW-0548">Nucleotidyltransferase</keyword>
<dbReference type="Gene3D" id="1.25.40.20">
    <property type="entry name" value="Ankyrin repeat-containing domain"/>
    <property type="match status" value="1"/>
</dbReference>
<dbReference type="GO" id="GO:0006302">
    <property type="term" value="P:double-strand break repair"/>
    <property type="evidence" value="ECO:0007669"/>
    <property type="project" value="TreeGrafter"/>
</dbReference>
<dbReference type="SMART" id="SM00773">
    <property type="entry name" value="WGR"/>
    <property type="match status" value="1"/>
</dbReference>
<dbReference type="InterPro" id="IPR050800">
    <property type="entry name" value="ARTD/PARP"/>
</dbReference>
<dbReference type="GO" id="GO:0003950">
    <property type="term" value="F:NAD+ poly-ADP-ribosyltransferase activity"/>
    <property type="evidence" value="ECO:0007669"/>
    <property type="project" value="UniProtKB-UniRule"/>
</dbReference>
<dbReference type="InParanoid" id="A0A1Y1XVZ2"/>
<proteinExistence type="predicted"/>
<keyword evidence="12" id="KW-1185">Reference proteome</keyword>
<evidence type="ECO:0000256" key="3">
    <source>
        <dbReference type="ARBA" id="ARBA00022679"/>
    </source>
</evidence>
<evidence type="ECO:0000256" key="6">
    <source>
        <dbReference type="ARBA" id="ARBA00023242"/>
    </source>
</evidence>
<evidence type="ECO:0000313" key="12">
    <source>
        <dbReference type="Proteomes" id="UP000193498"/>
    </source>
</evidence>
<keyword evidence="5 7" id="KW-0520">NAD</keyword>